<evidence type="ECO:0000313" key="2">
    <source>
        <dbReference type="Proteomes" id="UP000654075"/>
    </source>
</evidence>
<dbReference type="Proteomes" id="UP000654075">
    <property type="component" value="Unassembled WGS sequence"/>
</dbReference>
<sequence length="307" mass="33815">MEAALASQSVQEIIVNGEAHQFSEQLADLGHVFRCAWSLLAETLWNWRGATAGPGRTGLAAQMACFGGGRACRVSDASEGDQLSDLRAAFDMLDKAWAAFEKEYICELIFVEELARQPVRKATAEMKRLVLDGTGAPECLDRAMLAVARLNAVANPRGKGRGDLHGQVLRSALEWQSQKDEVQRCADLVQGRPEGAQAMVEIVAANVTGAFAKLQEYLVEVEHHMEHLDPSLANNPGLSQRLLEMEEQWDIGDRYLLEHDSFASLLGLASKLEAFRSESTAFAAMSEDQGWAKQCLNNWLLVIFLLK</sequence>
<gene>
    <name evidence="1" type="ORF">PGLA1383_LOCUS55481</name>
</gene>
<dbReference type="EMBL" id="CAJNNV010032676">
    <property type="protein sequence ID" value="CAE8640698.1"/>
    <property type="molecule type" value="Genomic_DNA"/>
</dbReference>
<accession>A0A813HTI9</accession>
<dbReference type="AlphaFoldDB" id="A0A813HTI9"/>
<reference evidence="1" key="1">
    <citation type="submission" date="2021-02" db="EMBL/GenBank/DDBJ databases">
        <authorList>
            <person name="Dougan E. K."/>
            <person name="Rhodes N."/>
            <person name="Thang M."/>
            <person name="Chan C."/>
        </authorList>
    </citation>
    <scope>NUCLEOTIDE SEQUENCE</scope>
</reference>
<organism evidence="1 2">
    <name type="scientific">Polarella glacialis</name>
    <name type="common">Dinoflagellate</name>
    <dbReference type="NCBI Taxonomy" id="89957"/>
    <lineage>
        <taxon>Eukaryota</taxon>
        <taxon>Sar</taxon>
        <taxon>Alveolata</taxon>
        <taxon>Dinophyceae</taxon>
        <taxon>Suessiales</taxon>
        <taxon>Suessiaceae</taxon>
        <taxon>Polarella</taxon>
    </lineage>
</organism>
<dbReference type="OrthoDB" id="10683831at2759"/>
<proteinExistence type="predicted"/>
<keyword evidence="2" id="KW-1185">Reference proteome</keyword>
<evidence type="ECO:0000313" key="1">
    <source>
        <dbReference type="EMBL" id="CAE8640698.1"/>
    </source>
</evidence>
<name>A0A813HTI9_POLGL</name>
<comment type="caution">
    <text evidence="1">The sequence shown here is derived from an EMBL/GenBank/DDBJ whole genome shotgun (WGS) entry which is preliminary data.</text>
</comment>
<protein>
    <submittedName>
        <fullName evidence="1">Uncharacterized protein</fullName>
    </submittedName>
</protein>